<feature type="region of interest" description="Disordered" evidence="11">
    <location>
        <begin position="400"/>
        <end position="463"/>
    </location>
</feature>
<dbReference type="SMART" id="SM00036">
    <property type="entry name" value="CNH"/>
    <property type="match status" value="1"/>
</dbReference>
<dbReference type="InterPro" id="IPR008271">
    <property type="entry name" value="Ser/Thr_kinase_AS"/>
</dbReference>
<feature type="region of interest" description="Disordered" evidence="11">
    <location>
        <begin position="503"/>
        <end position="861"/>
    </location>
</feature>
<evidence type="ECO:0000256" key="11">
    <source>
        <dbReference type="SAM" id="MobiDB-lite"/>
    </source>
</evidence>
<dbReference type="SMART" id="SM00220">
    <property type="entry name" value="S_TKc"/>
    <property type="match status" value="1"/>
</dbReference>
<feature type="compositionally biased region" description="Low complexity" evidence="11">
    <location>
        <begin position="883"/>
        <end position="907"/>
    </location>
</feature>
<dbReference type="InterPro" id="IPR011009">
    <property type="entry name" value="Kinase-like_dom_sf"/>
</dbReference>
<dbReference type="GO" id="GO:0005829">
    <property type="term" value="C:cytosol"/>
    <property type="evidence" value="ECO:0007669"/>
    <property type="project" value="TreeGrafter"/>
</dbReference>
<comment type="catalytic activity">
    <reaction evidence="9">
        <text>L-seryl-[protein] + ATP = O-phospho-L-seryl-[protein] + ADP + H(+)</text>
        <dbReference type="Rhea" id="RHEA:17989"/>
        <dbReference type="Rhea" id="RHEA-COMP:9863"/>
        <dbReference type="Rhea" id="RHEA-COMP:11604"/>
        <dbReference type="ChEBI" id="CHEBI:15378"/>
        <dbReference type="ChEBI" id="CHEBI:29999"/>
        <dbReference type="ChEBI" id="CHEBI:30616"/>
        <dbReference type="ChEBI" id="CHEBI:83421"/>
        <dbReference type="ChEBI" id="CHEBI:456216"/>
        <dbReference type="EC" id="2.7.11.1"/>
    </reaction>
</comment>
<dbReference type="InterPro" id="IPR017441">
    <property type="entry name" value="Protein_kinase_ATP_BS"/>
</dbReference>
<comment type="similarity">
    <text evidence="1">Belongs to the protein kinase superfamily. STE Ser/Thr protein kinase family. STE20 subfamily.</text>
</comment>
<feature type="region of interest" description="Disordered" evidence="11">
    <location>
        <begin position="306"/>
        <end position="349"/>
    </location>
</feature>
<reference evidence="14" key="3">
    <citation type="submission" date="2025-08" db="UniProtKB">
        <authorList>
            <consortium name="Ensembl"/>
        </authorList>
    </citation>
    <scope>IDENTIFICATION</scope>
</reference>
<dbReference type="PANTHER" id="PTHR47096:SF1">
    <property type="entry name" value="MISSHAPEN LIKE KINASE 1"/>
    <property type="match status" value="1"/>
</dbReference>
<sequence length="1317" mass="149130">MANDSPAKSLVDIDLSSLRDPAGIFELVEVVGNGTYGQVYKGRHVKTGQLAAIKVMDVTEDEEEEIKLEINMLKKYSHHRNIATYYGAFIKKSPPGHDDQLWLVMEFCGAGSITDLVKNTKGNKLKEDQIAYISREILRGLAHLHAHHVIHRDIKGQNVLLTENAEVKLVDFGVSAQLDRTVGRRNTFIGTPYWMAPEVIACDENPDATYDYRSDLWSCGITAIEMAEGAPPLCDMHPMRALFLIPRNPPPRLKSKTWSKKFFSFIESCLVKNYTQRPPTDQLLKHPFIRDQPNERQVRIQLKDQIDRTRKKRGEKDETEYEYSGSEEEEEEAPEQEGEPSSIVNVPGESTLRRDFIRLQQENKERSEALRRQQLLQEQQLREQEEYKRQLLAERQKRIEQQKEQRRRLEEQQRREREMRRQQEREQRRREQEEKRRMEEMERRRKEEEERRRAEEEKRRNDREQEYIRRQLEEEQRHLEILQQQLLHEQAILLADERHRKNIQGSPQTAPPKQPPIPPRSSEPYSNGNSASESSGMHKPMEPQVQWSHLAALKSNASAPHVSRSHSFSDPAPSFAHLHLRSQEPHQHHHHPAHPSRPEHLQSHSQNNKAPETGHNDEVPPRVPVRTTSRSPVLSRRDSPLQNVQQSNQAGQRNAGSTAEPRLLWDRVEKLASRPGSGSSSGSSNSSSQASSQSGSGEKFRVRSSSKSEGSPLQRSDNTGKKLEEKKDFVRPSRPADLTLLAGEQRPNEDARPPHKVTDYSSSSEDSDSEDDDEVEQELGNESTSGAEDSRNSAKMSNGETESVKTMIVHDEAESDPATTPSKDGTLIVRQSVAEIKRLGPGPGPGPGPGHGPVLGPTHALGHLERNGIAGRIHLLPDLIQQSHHSPSPSVTSSPASSHASPSSMSPQNLLDKLLASETQSASNTLQKHKSSSSFTPFIDPRLLQISPSGGTSLNNMAFGNDGRIQEVLRPDASRKGSVVNVNPVNTRPQSDTPEIRKYKKRFNSEILCAALWGVNLLVGTESGLMLLDRSGQGKVYPLISRRRFQQMDVLEGLNVLVTISGKKNKLRVYYLSWLRNKILHNDPEVEKKQGWTTVGELEGCVHYKVVKYERIKFLVLALKNSVEVYAWAPKPYHKFMAFKSFGDLAHKPLLVDLTVEEGQRLKVIYGSCSGFHAVDVDSGAVYDIYLPTHIQTSIQSHAIIILPNTDGIELLVCYEDEGVYVNTYGRITKDVVLQWGEMPTSVAYIRSNQIMGWGEKAIEIRSVETGHLDGVFMHKRAQRLKFLCERNDKVFFASVRQGGSSQVYFMTLGRTNLLSW</sequence>
<dbReference type="GeneTree" id="ENSGT00940000155063"/>
<feature type="compositionally biased region" description="Basic and acidic residues" evidence="11">
    <location>
        <begin position="746"/>
        <end position="758"/>
    </location>
</feature>
<dbReference type="FunFam" id="1.10.510.10:FF:000003">
    <property type="entry name" value="TRAF2 and NCK-interacting protein kinase isoform 4"/>
    <property type="match status" value="1"/>
</dbReference>
<dbReference type="InterPro" id="IPR000719">
    <property type="entry name" value="Prot_kinase_dom"/>
</dbReference>
<evidence type="ECO:0000256" key="3">
    <source>
        <dbReference type="ARBA" id="ARBA00022527"/>
    </source>
</evidence>
<evidence type="ECO:0000256" key="6">
    <source>
        <dbReference type="ARBA" id="ARBA00022777"/>
    </source>
</evidence>
<feature type="region of interest" description="Disordered" evidence="11">
    <location>
        <begin position="882"/>
        <end position="908"/>
    </location>
</feature>
<dbReference type="Gene3D" id="3.30.200.20">
    <property type="entry name" value="Phosphorylase Kinase, domain 1"/>
    <property type="match status" value="1"/>
</dbReference>
<feature type="domain" description="CNH" evidence="13">
    <location>
        <begin position="1004"/>
        <end position="1291"/>
    </location>
</feature>
<dbReference type="InterPro" id="IPR051700">
    <property type="entry name" value="STE20_Ser-Thr_kinase"/>
</dbReference>
<organism evidence="14 15">
    <name type="scientific">Astyanax mexicanus</name>
    <name type="common">Blind cave fish</name>
    <name type="synonym">Astyanax fasciatus mexicanus</name>
    <dbReference type="NCBI Taxonomy" id="7994"/>
    <lineage>
        <taxon>Eukaryota</taxon>
        <taxon>Metazoa</taxon>
        <taxon>Chordata</taxon>
        <taxon>Craniata</taxon>
        <taxon>Vertebrata</taxon>
        <taxon>Euteleostomi</taxon>
        <taxon>Actinopterygii</taxon>
        <taxon>Neopterygii</taxon>
        <taxon>Teleostei</taxon>
        <taxon>Ostariophysi</taxon>
        <taxon>Characiformes</taxon>
        <taxon>Characoidei</taxon>
        <taxon>Acestrorhamphidae</taxon>
        <taxon>Acestrorhamphinae</taxon>
        <taxon>Astyanax</taxon>
    </lineage>
</organism>
<dbReference type="Ensembl" id="ENSAMXT00000005287.2">
    <property type="protein sequence ID" value="ENSAMXP00000005287.2"/>
    <property type="gene ID" value="ENSAMXG00000005146.2"/>
</dbReference>
<dbReference type="PROSITE" id="PS50011">
    <property type="entry name" value="PROTEIN_KINASE_DOM"/>
    <property type="match status" value="1"/>
</dbReference>
<dbReference type="Gene3D" id="1.10.510.10">
    <property type="entry name" value="Transferase(Phosphotransferase) domain 1"/>
    <property type="match status" value="1"/>
</dbReference>
<accession>W5KCH6</accession>
<feature type="compositionally biased region" description="Pro residues" evidence="11">
    <location>
        <begin position="509"/>
        <end position="521"/>
    </location>
</feature>
<dbReference type="Pfam" id="PF00069">
    <property type="entry name" value="Pkinase"/>
    <property type="match status" value="1"/>
</dbReference>
<feature type="binding site" evidence="10">
    <location>
        <position position="54"/>
    </location>
    <ligand>
        <name>ATP</name>
        <dbReference type="ChEBI" id="CHEBI:30616"/>
    </ligand>
</feature>
<evidence type="ECO:0000256" key="10">
    <source>
        <dbReference type="PROSITE-ProRule" id="PRU10141"/>
    </source>
</evidence>
<reference evidence="14" key="4">
    <citation type="submission" date="2025-09" db="UniProtKB">
        <authorList>
            <consortium name="Ensembl"/>
        </authorList>
    </citation>
    <scope>IDENTIFICATION</scope>
</reference>
<name>W5KCH6_ASTMX</name>
<evidence type="ECO:0000256" key="8">
    <source>
        <dbReference type="ARBA" id="ARBA00047899"/>
    </source>
</evidence>
<dbReference type="PANTHER" id="PTHR47096">
    <property type="entry name" value="MISSHAPEN LIKE KINASE 1"/>
    <property type="match status" value="1"/>
</dbReference>
<keyword evidence="4" id="KW-0808">Transferase</keyword>
<reference evidence="15" key="1">
    <citation type="submission" date="2013-03" db="EMBL/GenBank/DDBJ databases">
        <authorList>
            <person name="Jeffery W."/>
            <person name="Warren W."/>
            <person name="Wilson R.K."/>
        </authorList>
    </citation>
    <scope>NUCLEOTIDE SEQUENCE</scope>
    <source>
        <strain evidence="15">female</strain>
    </source>
</reference>
<feature type="compositionally biased region" description="Basic and acidic residues" evidence="11">
    <location>
        <begin position="663"/>
        <end position="672"/>
    </location>
</feature>
<dbReference type="OrthoDB" id="8957712at2759"/>
<evidence type="ECO:0000313" key="15">
    <source>
        <dbReference type="Proteomes" id="UP000018467"/>
    </source>
</evidence>
<dbReference type="Bgee" id="ENSAMXG00000005146">
    <property type="expression patterns" value="Expressed in testis and 14 other cell types or tissues"/>
</dbReference>
<dbReference type="FunFam" id="3.30.200.20:FF:000006">
    <property type="entry name" value="TRAF2 and NCK-interacting protein kinase isoform 4"/>
    <property type="match status" value="1"/>
</dbReference>
<evidence type="ECO:0000259" key="12">
    <source>
        <dbReference type="PROSITE" id="PS50011"/>
    </source>
</evidence>
<feature type="region of interest" description="Disordered" evidence="11">
    <location>
        <begin position="970"/>
        <end position="993"/>
    </location>
</feature>
<feature type="compositionally biased region" description="Polar residues" evidence="11">
    <location>
        <begin position="980"/>
        <end position="993"/>
    </location>
</feature>
<feature type="compositionally biased region" description="Acidic residues" evidence="11">
    <location>
        <begin position="765"/>
        <end position="779"/>
    </location>
</feature>
<evidence type="ECO:0000313" key="14">
    <source>
        <dbReference type="Ensembl" id="ENSAMXP00000005287.2"/>
    </source>
</evidence>
<dbReference type="Proteomes" id="UP000018467">
    <property type="component" value="Unassembled WGS sequence"/>
</dbReference>
<evidence type="ECO:0000256" key="9">
    <source>
        <dbReference type="ARBA" id="ARBA00048679"/>
    </source>
</evidence>
<protein>
    <recommendedName>
        <fullName evidence="2">non-specific serine/threonine protein kinase</fullName>
        <ecNumber evidence="2">2.7.11.1</ecNumber>
    </recommendedName>
</protein>
<dbReference type="HOGENOM" id="CLU_001831_2_0_1"/>
<dbReference type="PROSITE" id="PS00107">
    <property type="entry name" value="PROTEIN_KINASE_ATP"/>
    <property type="match status" value="1"/>
</dbReference>
<evidence type="ECO:0000256" key="2">
    <source>
        <dbReference type="ARBA" id="ARBA00012513"/>
    </source>
</evidence>
<evidence type="ECO:0000259" key="13">
    <source>
        <dbReference type="PROSITE" id="PS50219"/>
    </source>
</evidence>
<feature type="domain" description="Protein kinase" evidence="12">
    <location>
        <begin position="25"/>
        <end position="289"/>
    </location>
</feature>
<dbReference type="PROSITE" id="PS00108">
    <property type="entry name" value="PROTEIN_KINASE_ST"/>
    <property type="match status" value="1"/>
</dbReference>
<feature type="compositionally biased region" description="Polar residues" evidence="11">
    <location>
        <begin position="703"/>
        <end position="717"/>
    </location>
</feature>
<feature type="compositionally biased region" description="Polar residues" evidence="11">
    <location>
        <begin position="780"/>
        <end position="801"/>
    </location>
</feature>
<evidence type="ECO:0000256" key="4">
    <source>
        <dbReference type="ARBA" id="ARBA00022679"/>
    </source>
</evidence>
<dbReference type="EC" id="2.7.11.1" evidence="2"/>
<reference evidence="15" key="2">
    <citation type="journal article" date="2014" name="Nat. Commun.">
        <title>The cavefish genome reveals candidate genes for eye loss.</title>
        <authorList>
            <person name="McGaugh S.E."/>
            <person name="Gross J.B."/>
            <person name="Aken B."/>
            <person name="Blin M."/>
            <person name="Borowsky R."/>
            <person name="Chalopin D."/>
            <person name="Hinaux H."/>
            <person name="Jeffery W.R."/>
            <person name="Keene A."/>
            <person name="Ma L."/>
            <person name="Minx P."/>
            <person name="Murphy D."/>
            <person name="O'Quin K.E."/>
            <person name="Retaux S."/>
            <person name="Rohner N."/>
            <person name="Searle S.M."/>
            <person name="Stahl B.A."/>
            <person name="Tabin C."/>
            <person name="Volff J.N."/>
            <person name="Yoshizawa M."/>
            <person name="Warren W.C."/>
        </authorList>
    </citation>
    <scope>NUCLEOTIDE SEQUENCE [LARGE SCALE GENOMIC DNA]</scope>
    <source>
        <strain evidence="15">female</strain>
    </source>
</reference>
<feature type="compositionally biased region" description="Basic and acidic residues" evidence="11">
    <location>
        <begin position="718"/>
        <end position="731"/>
    </location>
</feature>
<dbReference type="CDD" id="cd06636">
    <property type="entry name" value="STKc_MAP4K4_6_N"/>
    <property type="match status" value="1"/>
</dbReference>
<proteinExistence type="inferred from homology"/>
<keyword evidence="6" id="KW-0418">Kinase</keyword>
<feature type="compositionally biased region" description="Acidic residues" evidence="11">
    <location>
        <begin position="317"/>
        <end position="338"/>
    </location>
</feature>
<dbReference type="SUPFAM" id="SSF56112">
    <property type="entry name" value="Protein kinase-like (PK-like)"/>
    <property type="match status" value="1"/>
</dbReference>
<dbReference type="InterPro" id="IPR001180">
    <property type="entry name" value="CNH_dom"/>
</dbReference>
<keyword evidence="3" id="KW-0723">Serine/threonine-protein kinase</keyword>
<comment type="catalytic activity">
    <reaction evidence="8">
        <text>L-threonyl-[protein] + ATP = O-phospho-L-threonyl-[protein] + ADP + H(+)</text>
        <dbReference type="Rhea" id="RHEA:46608"/>
        <dbReference type="Rhea" id="RHEA-COMP:11060"/>
        <dbReference type="Rhea" id="RHEA-COMP:11605"/>
        <dbReference type="ChEBI" id="CHEBI:15378"/>
        <dbReference type="ChEBI" id="CHEBI:30013"/>
        <dbReference type="ChEBI" id="CHEBI:30616"/>
        <dbReference type="ChEBI" id="CHEBI:61977"/>
        <dbReference type="ChEBI" id="CHEBI:456216"/>
        <dbReference type="EC" id="2.7.11.1"/>
    </reaction>
</comment>
<dbReference type="Pfam" id="PF00780">
    <property type="entry name" value="CNH"/>
    <property type="match status" value="1"/>
</dbReference>
<dbReference type="PROSITE" id="PS50219">
    <property type="entry name" value="CNH"/>
    <property type="match status" value="1"/>
</dbReference>
<evidence type="ECO:0000256" key="7">
    <source>
        <dbReference type="ARBA" id="ARBA00022840"/>
    </source>
</evidence>
<feature type="compositionally biased region" description="Polar residues" evidence="11">
    <location>
        <begin position="640"/>
        <end position="657"/>
    </location>
</feature>
<evidence type="ECO:0000256" key="1">
    <source>
        <dbReference type="ARBA" id="ARBA00008874"/>
    </source>
</evidence>
<keyword evidence="15" id="KW-1185">Reference proteome</keyword>
<keyword evidence="5 10" id="KW-0547">Nucleotide-binding</keyword>
<dbReference type="GO" id="GO:0004674">
    <property type="term" value="F:protein serine/threonine kinase activity"/>
    <property type="evidence" value="ECO:0007669"/>
    <property type="project" value="UniProtKB-KW"/>
</dbReference>
<evidence type="ECO:0000256" key="5">
    <source>
        <dbReference type="ARBA" id="ARBA00022741"/>
    </source>
</evidence>
<feature type="compositionally biased region" description="Low complexity" evidence="11">
    <location>
        <begin position="676"/>
        <end position="697"/>
    </location>
</feature>
<dbReference type="GO" id="GO:0005524">
    <property type="term" value="F:ATP binding"/>
    <property type="evidence" value="ECO:0007669"/>
    <property type="project" value="UniProtKB-UniRule"/>
</dbReference>
<dbReference type="eggNOG" id="KOG0587">
    <property type="taxonomic scope" value="Eukaryota"/>
</dbReference>
<keyword evidence="7 10" id="KW-0067">ATP-binding</keyword>